<feature type="domain" description="Fanconi anaemia group A protein helical" evidence="3">
    <location>
        <begin position="561"/>
        <end position="642"/>
    </location>
</feature>
<dbReference type="Proteomes" id="UP000515156">
    <property type="component" value="Chromosome 5"/>
</dbReference>
<organism evidence="5 6">
    <name type="scientific">Microcaecilia unicolor</name>
    <dbReference type="NCBI Taxonomy" id="1415580"/>
    <lineage>
        <taxon>Eukaryota</taxon>
        <taxon>Metazoa</taxon>
        <taxon>Chordata</taxon>
        <taxon>Craniata</taxon>
        <taxon>Vertebrata</taxon>
        <taxon>Euteleostomi</taxon>
        <taxon>Amphibia</taxon>
        <taxon>Gymnophiona</taxon>
        <taxon>Siphonopidae</taxon>
        <taxon>Microcaecilia</taxon>
    </lineage>
</organism>
<dbReference type="KEGG" id="muo:115471374"/>
<dbReference type="PANTHER" id="PTHR12047:SF2">
    <property type="entry name" value="FANCONI ANEMIA GROUP A PROTEIN"/>
    <property type="match status" value="1"/>
</dbReference>
<dbReference type="GO" id="GO:0045589">
    <property type="term" value="P:regulation of regulatory T cell differentiation"/>
    <property type="evidence" value="ECO:0007669"/>
    <property type="project" value="TreeGrafter"/>
</dbReference>
<dbReference type="InterPro" id="IPR003516">
    <property type="entry name" value="FANCA"/>
</dbReference>
<evidence type="ECO:0000259" key="2">
    <source>
        <dbReference type="Pfam" id="PF15865"/>
    </source>
</evidence>
<evidence type="ECO:0000259" key="4">
    <source>
        <dbReference type="Pfam" id="PF24783"/>
    </source>
</evidence>
<dbReference type="GeneID" id="115471374"/>
<evidence type="ECO:0000259" key="1">
    <source>
        <dbReference type="Pfam" id="PF03511"/>
    </source>
</evidence>
<dbReference type="InterPro" id="IPR055387">
    <property type="entry name" value="FANCA_arcN"/>
</dbReference>
<feature type="domain" description="Fanconi anaemia group A protein C-terminal" evidence="1">
    <location>
        <begin position="1235"/>
        <end position="1436"/>
    </location>
</feature>
<dbReference type="Pfam" id="PF15865">
    <property type="entry name" value="Fanconi_A_N"/>
    <property type="match status" value="1"/>
</dbReference>
<dbReference type="InterPro" id="IPR031729">
    <property type="entry name" value="Fanconi_A_N"/>
</dbReference>
<keyword evidence="5" id="KW-1185">Reference proteome</keyword>
<name>A0A6P7XZX4_9AMPH</name>
<dbReference type="RefSeq" id="XP_030060932.1">
    <property type="nucleotide sequence ID" value="XM_030205072.1"/>
</dbReference>
<dbReference type="PANTHER" id="PTHR12047">
    <property type="entry name" value="FANCONI ANEMIA GROUP A PROTEIN"/>
    <property type="match status" value="1"/>
</dbReference>
<dbReference type="Pfam" id="PF24781">
    <property type="entry name" value="FANCA_helical"/>
    <property type="match status" value="1"/>
</dbReference>
<protein>
    <submittedName>
        <fullName evidence="6">Fanconi anemia group A protein-like</fullName>
    </submittedName>
</protein>
<evidence type="ECO:0000313" key="6">
    <source>
        <dbReference type="RefSeq" id="XP_030060932.1"/>
    </source>
</evidence>
<accession>A0A6P7XZX4</accession>
<proteinExistence type="predicted"/>
<evidence type="ECO:0000313" key="5">
    <source>
        <dbReference type="Proteomes" id="UP000515156"/>
    </source>
</evidence>
<dbReference type="FunCoup" id="A0A6P7XZX4">
    <property type="interactions" value="2233"/>
</dbReference>
<feature type="domain" description="Fanconi anaemia group A protein N-terminal" evidence="2">
    <location>
        <begin position="188"/>
        <end position="541"/>
    </location>
</feature>
<reference evidence="6" key="1">
    <citation type="submission" date="2025-08" db="UniProtKB">
        <authorList>
            <consortium name="RefSeq"/>
        </authorList>
    </citation>
    <scope>IDENTIFICATION</scope>
</reference>
<dbReference type="Pfam" id="PF24783">
    <property type="entry name" value="FANCA_arcN"/>
    <property type="match status" value="1"/>
</dbReference>
<dbReference type="InterPro" id="IPR055386">
    <property type="entry name" value="FANCA_helical"/>
</dbReference>
<dbReference type="InParanoid" id="A0A6P7XZX4"/>
<feature type="domain" description="Fanconi anaemia group A protein arcN subdomain" evidence="4">
    <location>
        <begin position="665"/>
        <end position="896"/>
    </location>
</feature>
<dbReference type="GO" id="GO:0036297">
    <property type="term" value="P:interstrand cross-link repair"/>
    <property type="evidence" value="ECO:0007669"/>
    <property type="project" value="InterPro"/>
</dbReference>
<dbReference type="OrthoDB" id="2287188at2759"/>
<gene>
    <name evidence="6" type="primary">LOC115471374</name>
</gene>
<dbReference type="PRINTS" id="PR00826">
    <property type="entry name" value="FANCONIAGENE"/>
</dbReference>
<dbReference type="InterPro" id="IPR055277">
    <property type="entry name" value="Fanconi_A_C"/>
</dbReference>
<dbReference type="GO" id="GO:0043240">
    <property type="term" value="C:Fanconi anaemia nuclear complex"/>
    <property type="evidence" value="ECO:0007669"/>
    <property type="project" value="InterPro"/>
</dbReference>
<dbReference type="Pfam" id="PF03511">
    <property type="entry name" value="FANCA_CTD"/>
    <property type="match status" value="1"/>
</dbReference>
<evidence type="ECO:0000259" key="3">
    <source>
        <dbReference type="Pfam" id="PF24781"/>
    </source>
</evidence>
<sequence length="1454" mass="164061">MENEEVMIAWDIPIVTDKELDIVAGSLSVGEKNCGIVSVQHLSGRTSMLKGKAVKDMQALQEETLYLLNCHQDLSALLSEMESPPCKKICSEKQRDCRNRENLIGVSELLIGSVMQEQASRLGLPVGILLARTGAASLGQICQVSGKPSHTALLDVEQKKRLSCLLKTLEDLLLQNKFCRSVFCQELWKLEKPLVLEVAWCLHKENIVGLEMLLDSAPDLQAAVDWLYTELCCLCGQMAACSSVSELPETILLDVMLLLVQNGFQCFVDVAGNREQAKILQISLAVLDKMLSWLLDAVAAESQEDSSRLQTAKHWLNTFEKLMSRSTISLNFVEQFFIHTLTQILTYRPLLKVSDAVRMQGDWNFAKTCPLLTTLYRKIFVVLNAEKLIRHLQEVLETQEVNWQHVLNCVSTLVVCQSEAELLVKDLLVRLLTKAFEGYELEYMIMAFLLARQSALEGPAAFMSYTEWFKVSFGNASGYHGSSKKSLIFLLKFLSDLVPFEAPHYLKVHILYPPFVQTKYRPLLLEYITLAKTRLADLKVSIEDMGLYEDLSSAKEGAQPQSQALQDVEKAINIFENTGKIPASVMEASIFRRPYFTGRFLPMLLKPRVLPKAADSWMAFIDALKRADKIPASVYSEYIQGCHLQKQKLLEGGSVVEMDIDQSEEPFKLLKAALEEMRQLMTDSSRSDALPPQIALISERLQEITAGRKEDHSAAFASPIQMDAQTTDLKGQDKEVVDLLLTFFCQSIMVASCLNPPDRQGTWPSLFVKMLCGHPWVIAAVLIRLLQLICNQASLLSDVHVVGLAAFVIHLNECRTLIPRLETAAYSCSLSEYWNHLLKCRTGKSLAFCLRFCTAAISYALCKFSSDSPDVLRTICSPFLIKKIHHVLPRVSLEARGIKANAEEEAAAPWRSLSDCSVNWKRTALCLWKQKILRELMKEQAFQLSFRDWVLLELEVLSDEDELSEGERREYHRWAVYQCYLPMSSADGGCGGNLQQACVEILHALMDFCRRSGRRPLSLLKEPESWDQRRAGSADILYMLQEMTLDLELASAYSTSHFLLQVFKERLQVIGTGSELGDQLLRKQELLTCNRILLSLPPSILIAVCGERKCTTLSSADFFHFINTELRNYCPRAFALPYNITAHFFRGLLSSSLRCEQPAREVDSVLTACRTKCPIILSSTALWWPLLEPVLCSQWKRYGRSSLTKELEELRMCHHSAVSFLTSSRSFIASDTLWVSAAFLYFNIQSHSAHGRISEMVKSLGNNTEQILICLLFFCIMDLISAKIVPKEGEDLQKLLGMCLTFLQCLQERGVCWFHLFCSVGEEQEPYQVLHRAASEQHIRLLPIAFYSLVPCLQQDALIQKQDFVSTAVHMYAKLFQLFLEGEQSSVVGQSLKQMDSLDLLASSRHYLVHIILQCPTLSALNVNQILSTYEEFDPEVKAALLHFSPVDDAPALF</sequence>